<accession>A0AAE8SQI7</accession>
<sequence>MAKCVFDKNNQLKDASKRGIELLGEMSLDVFSTSGEKRAVEALEAALDKLSHHANKEDRGVKLDENGYLQFRNWVATQRVVPGTLQLPRQENQMMNLFEGSFIGPQCSGMAGGKIVCAFPGHAELSSFPDLGA</sequence>
<name>A0AAE8SQI7_9HYPO</name>
<keyword evidence="2" id="KW-1185">Reference proteome</keyword>
<dbReference type="EMBL" id="ONZP01001026">
    <property type="protein sequence ID" value="SPJ92806.1"/>
    <property type="molecule type" value="Genomic_DNA"/>
</dbReference>
<dbReference type="AlphaFoldDB" id="A0AAE8SQI7"/>
<proteinExistence type="predicted"/>
<gene>
    <name evidence="1" type="ORF">FTOL_13771</name>
</gene>
<evidence type="ECO:0000313" key="2">
    <source>
        <dbReference type="Proteomes" id="UP001187734"/>
    </source>
</evidence>
<organism evidence="1 2">
    <name type="scientific">Fusarium torulosum</name>
    <dbReference type="NCBI Taxonomy" id="33205"/>
    <lineage>
        <taxon>Eukaryota</taxon>
        <taxon>Fungi</taxon>
        <taxon>Dikarya</taxon>
        <taxon>Ascomycota</taxon>
        <taxon>Pezizomycotina</taxon>
        <taxon>Sordariomycetes</taxon>
        <taxon>Hypocreomycetidae</taxon>
        <taxon>Hypocreales</taxon>
        <taxon>Nectriaceae</taxon>
        <taxon>Fusarium</taxon>
    </lineage>
</organism>
<dbReference type="Proteomes" id="UP001187734">
    <property type="component" value="Unassembled WGS sequence"/>
</dbReference>
<comment type="caution">
    <text evidence="1">The sequence shown here is derived from an EMBL/GenBank/DDBJ whole genome shotgun (WGS) entry which is preliminary data.</text>
</comment>
<protein>
    <submittedName>
        <fullName evidence="1">Uncharacterized protein</fullName>
    </submittedName>
</protein>
<reference evidence="1" key="1">
    <citation type="submission" date="2018-03" db="EMBL/GenBank/DDBJ databases">
        <authorList>
            <person name="Guldener U."/>
        </authorList>
    </citation>
    <scope>NUCLEOTIDE SEQUENCE</scope>
</reference>
<evidence type="ECO:0000313" key="1">
    <source>
        <dbReference type="EMBL" id="SPJ92806.1"/>
    </source>
</evidence>